<dbReference type="OrthoDB" id="757982at2759"/>
<comment type="caution">
    <text evidence="2">The sequence shown here is derived from an EMBL/GenBank/DDBJ whole genome shotgun (WGS) entry which is preliminary data.</text>
</comment>
<feature type="region of interest" description="Disordered" evidence="1">
    <location>
        <begin position="38"/>
        <end position="57"/>
    </location>
</feature>
<proteinExistence type="predicted"/>
<sequence length="193" mass="20900">MAVPNSAVKQEEETFSTPGNISRSENTSTDPIVVIDLSSSDSGWSDEDEFENNGSLGVKKRKLNQSLPVGFLEPLPPDEEKMARPISMSQSNPIQAVTTKGLAQSRQFWKAGDYEGDSVGGDSRAALIGGLDHVRVHPKFLHSNATSHKWSLGAFAELMDNALDEVSHGATFVNIDVIENKKDGSKMLLVEGM</sequence>
<feature type="region of interest" description="Disordered" evidence="1">
    <location>
        <begin position="1"/>
        <end position="32"/>
    </location>
</feature>
<reference evidence="3" key="1">
    <citation type="journal article" date="2016" name="Nature">
        <title>The genome of the seagrass Zostera marina reveals angiosperm adaptation to the sea.</title>
        <authorList>
            <person name="Olsen J.L."/>
            <person name="Rouze P."/>
            <person name="Verhelst B."/>
            <person name="Lin Y.-C."/>
            <person name="Bayer T."/>
            <person name="Collen J."/>
            <person name="Dattolo E."/>
            <person name="De Paoli E."/>
            <person name="Dittami S."/>
            <person name="Maumus F."/>
            <person name="Michel G."/>
            <person name="Kersting A."/>
            <person name="Lauritano C."/>
            <person name="Lohaus R."/>
            <person name="Toepel M."/>
            <person name="Tonon T."/>
            <person name="Vanneste K."/>
            <person name="Amirebrahimi M."/>
            <person name="Brakel J."/>
            <person name="Bostroem C."/>
            <person name="Chovatia M."/>
            <person name="Grimwood J."/>
            <person name="Jenkins J.W."/>
            <person name="Jueterbock A."/>
            <person name="Mraz A."/>
            <person name="Stam W.T."/>
            <person name="Tice H."/>
            <person name="Bornberg-Bauer E."/>
            <person name="Green P.J."/>
            <person name="Pearson G.A."/>
            <person name="Procaccini G."/>
            <person name="Duarte C.M."/>
            <person name="Schmutz J."/>
            <person name="Reusch T.B.H."/>
            <person name="Van de Peer Y."/>
        </authorList>
    </citation>
    <scope>NUCLEOTIDE SEQUENCE [LARGE SCALE GENOMIC DNA]</scope>
    <source>
        <strain evidence="3">cv. Finnish</strain>
    </source>
</reference>
<name>A0A0K9PJ22_ZOSMR</name>
<organism evidence="2 3">
    <name type="scientific">Zostera marina</name>
    <name type="common">Eelgrass</name>
    <dbReference type="NCBI Taxonomy" id="29655"/>
    <lineage>
        <taxon>Eukaryota</taxon>
        <taxon>Viridiplantae</taxon>
        <taxon>Streptophyta</taxon>
        <taxon>Embryophyta</taxon>
        <taxon>Tracheophyta</taxon>
        <taxon>Spermatophyta</taxon>
        <taxon>Magnoliopsida</taxon>
        <taxon>Liliopsida</taxon>
        <taxon>Zosteraceae</taxon>
        <taxon>Zostera</taxon>
    </lineage>
</organism>
<dbReference type="EMBL" id="LFYR01000800">
    <property type="protein sequence ID" value="KMZ68964.1"/>
    <property type="molecule type" value="Genomic_DNA"/>
</dbReference>
<gene>
    <name evidence="2" type="ORF">ZOSMA_225G00310</name>
</gene>
<accession>A0A0K9PJ22</accession>
<keyword evidence="3" id="KW-1185">Reference proteome</keyword>
<evidence type="ECO:0000256" key="1">
    <source>
        <dbReference type="SAM" id="MobiDB-lite"/>
    </source>
</evidence>
<dbReference type="GO" id="GO:0016887">
    <property type="term" value="F:ATP hydrolysis activity"/>
    <property type="evidence" value="ECO:0007669"/>
    <property type="project" value="InterPro"/>
</dbReference>
<protein>
    <submittedName>
        <fullName evidence="2">Uncharacterized protein</fullName>
    </submittedName>
</protein>
<dbReference type="PANTHER" id="PTHR23336">
    <property type="entry name" value="ZINC FINGER CW-TYPE COILED-COIL DOMAIN PROTEIN 3"/>
    <property type="match status" value="1"/>
</dbReference>
<evidence type="ECO:0000313" key="2">
    <source>
        <dbReference type="EMBL" id="KMZ68964.1"/>
    </source>
</evidence>
<dbReference type="Proteomes" id="UP000036987">
    <property type="component" value="Unassembled WGS sequence"/>
</dbReference>
<dbReference type="PANTHER" id="PTHR23336:SF58">
    <property type="entry name" value="PROTEIN MICRORCHIDIA 4"/>
    <property type="match status" value="1"/>
</dbReference>
<feature type="compositionally biased region" description="Polar residues" evidence="1">
    <location>
        <begin position="15"/>
        <end position="30"/>
    </location>
</feature>
<evidence type="ECO:0000313" key="3">
    <source>
        <dbReference type="Proteomes" id="UP000036987"/>
    </source>
</evidence>
<dbReference type="InterPro" id="IPR045261">
    <property type="entry name" value="MORC_ATPase"/>
</dbReference>
<dbReference type="AlphaFoldDB" id="A0A0K9PJ22"/>